<evidence type="ECO:0000313" key="3">
    <source>
        <dbReference type="Proteomes" id="UP000003208"/>
    </source>
</evidence>
<feature type="region of interest" description="Disordered" evidence="1">
    <location>
        <begin position="1"/>
        <end position="27"/>
    </location>
</feature>
<dbReference type="Pfam" id="PF13835">
    <property type="entry name" value="DUF4194"/>
    <property type="match status" value="1"/>
</dbReference>
<keyword evidence="3" id="KW-1185">Reference proteome</keyword>
<sequence>MSDYFDRLTSQADDQQGRDEPQQTSEALAHVDQQTPLTEASHYTPGNVKATAQELLKYGLLEADRKPNLYQVATTQTAAINQILEPFDLRLKVDDVRGLAFLVVSDRLFSEGQENDDEWSHPLVRRQRLTMEQSLLVAILRQHFIAHEQETGLGAGEATVELDELLPQLQLYLGDTGSDTRDQKRLRSLLDNLKSHGIVSDIDANDQVVVRPIITHLANPENLQNLLHHFRQMAGQSAPQDADGEDV</sequence>
<evidence type="ECO:0008006" key="4">
    <source>
        <dbReference type="Google" id="ProtNLM"/>
    </source>
</evidence>
<dbReference type="AlphaFoldDB" id="G6YVH9"/>
<dbReference type="PATRIC" id="fig|1094979.3.peg.2786"/>
<evidence type="ECO:0000313" key="2">
    <source>
        <dbReference type="EMBL" id="EHJ03928.1"/>
    </source>
</evidence>
<accession>G6YVH9</accession>
<evidence type="ECO:0000256" key="1">
    <source>
        <dbReference type="SAM" id="MobiDB-lite"/>
    </source>
</evidence>
<proteinExistence type="predicted"/>
<dbReference type="InterPro" id="IPR025449">
    <property type="entry name" value="JetB"/>
</dbReference>
<protein>
    <recommendedName>
        <fullName evidence="4">DUF4194 domain-containing protein</fullName>
    </recommendedName>
</protein>
<name>G6YVH9_9GAMM</name>
<organism evidence="2 3">
    <name type="scientific">Marinobacter manganoxydans MnI7-9</name>
    <dbReference type="NCBI Taxonomy" id="1094979"/>
    <lineage>
        <taxon>Bacteria</taxon>
        <taxon>Pseudomonadati</taxon>
        <taxon>Pseudomonadota</taxon>
        <taxon>Gammaproteobacteria</taxon>
        <taxon>Pseudomonadales</taxon>
        <taxon>Marinobacteraceae</taxon>
        <taxon>Marinobacter</taxon>
    </lineage>
</organism>
<dbReference type="RefSeq" id="WP_008174489.1">
    <property type="nucleotide sequence ID" value="NZ_AGTR01000055.1"/>
</dbReference>
<reference evidence="2 3" key="1">
    <citation type="journal article" date="2012" name="J. Bacteriol.">
        <title>Genome sequence of deep-sea manganese-oxidizing bacterium Marinobacter manganoxydans MnI7-9.</title>
        <authorList>
            <person name="Wang H."/>
            <person name="Li H."/>
            <person name="Shao Z."/>
            <person name="Liao S."/>
            <person name="Johnstone L."/>
            <person name="Rensing C."/>
            <person name="Wang G."/>
        </authorList>
    </citation>
    <scope>NUCLEOTIDE SEQUENCE [LARGE SCALE GENOMIC DNA]</scope>
    <source>
        <strain evidence="2 3">MnI7-9</strain>
    </source>
</reference>
<dbReference type="EMBL" id="AGTR01000055">
    <property type="protein sequence ID" value="EHJ03928.1"/>
    <property type="molecule type" value="Genomic_DNA"/>
</dbReference>
<dbReference type="Proteomes" id="UP000003208">
    <property type="component" value="Unassembled WGS sequence"/>
</dbReference>
<gene>
    <name evidence="2" type="ORF">KYE_14370</name>
</gene>